<evidence type="ECO:0000256" key="1">
    <source>
        <dbReference type="SAM" id="MobiDB-lite"/>
    </source>
</evidence>
<reference evidence="3" key="1">
    <citation type="journal article" date="2013" name="Nat. Genet.">
        <title>The draft genomes of soft-shell turtle and green sea turtle yield insights into the development and evolution of the turtle-specific body plan.</title>
        <authorList>
            <person name="Wang Z."/>
            <person name="Pascual-Anaya J."/>
            <person name="Zadissa A."/>
            <person name="Li W."/>
            <person name="Niimura Y."/>
            <person name="Huang Z."/>
            <person name="Li C."/>
            <person name="White S."/>
            <person name="Xiong Z."/>
            <person name="Fang D."/>
            <person name="Wang B."/>
            <person name="Ming Y."/>
            <person name="Chen Y."/>
            <person name="Zheng Y."/>
            <person name="Kuraku S."/>
            <person name="Pignatelli M."/>
            <person name="Herrero J."/>
            <person name="Beal K."/>
            <person name="Nozawa M."/>
            <person name="Li Q."/>
            <person name="Wang J."/>
            <person name="Zhang H."/>
            <person name="Yu L."/>
            <person name="Shigenobu S."/>
            <person name="Wang J."/>
            <person name="Liu J."/>
            <person name="Flicek P."/>
            <person name="Searle S."/>
            <person name="Wang J."/>
            <person name="Kuratani S."/>
            <person name="Yin Y."/>
            <person name="Aken B."/>
            <person name="Zhang G."/>
            <person name="Irie N."/>
        </authorList>
    </citation>
    <scope>NUCLEOTIDE SEQUENCE [LARGE SCALE GENOMIC DNA]</scope>
</reference>
<dbReference type="Proteomes" id="UP000031443">
    <property type="component" value="Unassembled WGS sequence"/>
</dbReference>
<gene>
    <name evidence="2" type="ORF">UY3_13187</name>
</gene>
<feature type="region of interest" description="Disordered" evidence="1">
    <location>
        <begin position="58"/>
        <end position="80"/>
    </location>
</feature>
<sequence length="235" mass="25922">MFVNVCQYIEFKRFIPNLDFFGPKQRTSSRILEPSQSMPTLFYNQGDLAGLSNASMEGSKRQSFSNHPSSKGSEPTLQQEDHHSVLVPLRELTWHQGDIFQWIENVSLTLKNMYTTFFKRNSRARAATEEFLHKVAWQCAHVCSLSAKSCFTAQKLASRDKPLCDCATPTAPIGRALQPMGAAELAPGKGQRAEPPWPPLCLGARHAGCFWEPCRAGQGASLSPPVPSTGLLADA</sequence>
<evidence type="ECO:0000313" key="2">
    <source>
        <dbReference type="EMBL" id="EMP29696.1"/>
    </source>
</evidence>
<keyword evidence="3" id="KW-1185">Reference proteome</keyword>
<dbReference type="EMBL" id="KB554238">
    <property type="protein sequence ID" value="EMP29696.1"/>
    <property type="molecule type" value="Genomic_DNA"/>
</dbReference>
<protein>
    <submittedName>
        <fullName evidence="2">Uncharacterized protein</fullName>
    </submittedName>
</protein>
<accession>M7AW36</accession>
<dbReference type="AlphaFoldDB" id="M7AW36"/>
<feature type="compositionally biased region" description="Polar residues" evidence="1">
    <location>
        <begin position="58"/>
        <end position="78"/>
    </location>
</feature>
<proteinExistence type="predicted"/>
<evidence type="ECO:0000313" key="3">
    <source>
        <dbReference type="Proteomes" id="UP000031443"/>
    </source>
</evidence>
<organism evidence="2 3">
    <name type="scientific">Chelonia mydas</name>
    <name type="common">Green sea-turtle</name>
    <name type="synonym">Chelonia agassizi</name>
    <dbReference type="NCBI Taxonomy" id="8469"/>
    <lineage>
        <taxon>Eukaryota</taxon>
        <taxon>Metazoa</taxon>
        <taxon>Chordata</taxon>
        <taxon>Craniata</taxon>
        <taxon>Vertebrata</taxon>
        <taxon>Euteleostomi</taxon>
        <taxon>Archelosauria</taxon>
        <taxon>Testudinata</taxon>
        <taxon>Testudines</taxon>
        <taxon>Cryptodira</taxon>
        <taxon>Durocryptodira</taxon>
        <taxon>Americhelydia</taxon>
        <taxon>Chelonioidea</taxon>
        <taxon>Cheloniidae</taxon>
        <taxon>Chelonia</taxon>
    </lineage>
</organism>
<name>M7AW36_CHEMY</name>